<comment type="caution">
    <text evidence="1">The sequence shown here is derived from an EMBL/GenBank/DDBJ whole genome shotgun (WGS) entry which is preliminary data.</text>
</comment>
<accession>A0A117NFF1</accession>
<organism evidence="1">
    <name type="scientific">Picea glauca</name>
    <name type="common">White spruce</name>
    <name type="synonym">Pinus glauca</name>
    <dbReference type="NCBI Taxonomy" id="3330"/>
    <lineage>
        <taxon>Eukaryota</taxon>
        <taxon>Viridiplantae</taxon>
        <taxon>Streptophyta</taxon>
        <taxon>Embryophyta</taxon>
        <taxon>Tracheophyta</taxon>
        <taxon>Spermatophyta</taxon>
        <taxon>Pinopsida</taxon>
        <taxon>Pinidae</taxon>
        <taxon>Conifers I</taxon>
        <taxon>Pinales</taxon>
        <taxon>Pinaceae</taxon>
        <taxon>Picea</taxon>
    </lineage>
</organism>
<gene>
    <name evidence="1" type="ORF">ABT39_MTgene4045</name>
</gene>
<geneLocation type="mitochondrion" evidence="1"/>
<proteinExistence type="predicted"/>
<sequence length="89" mass="10125">MFTLWHEKPELKEFKASLLILSLGIWLARNADIFEGKFIPPFQCASEGKFIPSFQCASQRRSIFASYITISKAIPERQLAHEPIDKIGA</sequence>
<evidence type="ECO:0000313" key="1">
    <source>
        <dbReference type="EMBL" id="KUM45126.1"/>
    </source>
</evidence>
<reference evidence="1" key="1">
    <citation type="journal article" date="2015" name="Genome Biol. Evol.">
        <title>Organellar Genomes of White Spruce (Picea glauca): Assembly and Annotation.</title>
        <authorList>
            <person name="Jackman S.D."/>
            <person name="Warren R.L."/>
            <person name="Gibb E.A."/>
            <person name="Vandervalk B.P."/>
            <person name="Mohamadi H."/>
            <person name="Chu J."/>
            <person name="Raymond A."/>
            <person name="Pleasance S."/>
            <person name="Coope R."/>
            <person name="Wildung M.R."/>
            <person name="Ritland C.E."/>
            <person name="Bousquet J."/>
            <person name="Jones S.J."/>
            <person name="Bohlmann J."/>
            <person name="Birol I."/>
        </authorList>
    </citation>
    <scope>NUCLEOTIDE SEQUENCE [LARGE SCALE GENOMIC DNA]</scope>
    <source>
        <tissue evidence="1">Flushing bud</tissue>
    </source>
</reference>
<protein>
    <submittedName>
        <fullName evidence="1">Uncharacterized protein</fullName>
    </submittedName>
</protein>
<dbReference type="AlphaFoldDB" id="A0A117NFF1"/>
<keyword evidence="1" id="KW-0496">Mitochondrion</keyword>
<dbReference type="EMBL" id="LKAM01000030">
    <property type="protein sequence ID" value="KUM45126.1"/>
    <property type="molecule type" value="Genomic_DNA"/>
</dbReference>
<name>A0A117NFF1_PICGL</name>